<dbReference type="PROSITE" id="PS51186">
    <property type="entry name" value="GNAT"/>
    <property type="match status" value="1"/>
</dbReference>
<comment type="caution">
    <text evidence="2">The sequence shown here is derived from an EMBL/GenBank/DDBJ whole genome shotgun (WGS) entry which is preliminary data.</text>
</comment>
<dbReference type="SUPFAM" id="SSF55729">
    <property type="entry name" value="Acyl-CoA N-acyltransferases (Nat)"/>
    <property type="match status" value="1"/>
</dbReference>
<evidence type="ECO:0000313" key="3">
    <source>
        <dbReference type="Proteomes" id="UP001596086"/>
    </source>
</evidence>
<reference evidence="3" key="1">
    <citation type="journal article" date="2019" name="Int. J. Syst. Evol. Microbiol.">
        <title>The Global Catalogue of Microorganisms (GCM) 10K type strain sequencing project: providing services to taxonomists for standard genome sequencing and annotation.</title>
        <authorList>
            <consortium name="The Broad Institute Genomics Platform"/>
            <consortium name="The Broad Institute Genome Sequencing Center for Infectious Disease"/>
            <person name="Wu L."/>
            <person name="Ma J."/>
        </authorList>
    </citation>
    <scope>NUCLEOTIDE SEQUENCE [LARGE SCALE GENOMIC DNA]</scope>
    <source>
        <strain evidence="3">CGMCC 4.5798</strain>
    </source>
</reference>
<accession>A0ABW0RTP8</accession>
<dbReference type="InterPro" id="IPR000182">
    <property type="entry name" value="GNAT_dom"/>
</dbReference>
<keyword evidence="2" id="KW-0012">Acyltransferase</keyword>
<dbReference type="Gene3D" id="3.40.630.30">
    <property type="match status" value="1"/>
</dbReference>
<dbReference type="GO" id="GO:0016746">
    <property type="term" value="F:acyltransferase activity"/>
    <property type="evidence" value="ECO:0007669"/>
    <property type="project" value="UniProtKB-KW"/>
</dbReference>
<keyword evidence="3" id="KW-1185">Reference proteome</keyword>
<dbReference type="EC" id="2.3.1.-" evidence="2"/>
<dbReference type="Pfam" id="PF00583">
    <property type="entry name" value="Acetyltransf_1"/>
    <property type="match status" value="1"/>
</dbReference>
<name>A0ABW0RTP8_9BURK</name>
<dbReference type="InterPro" id="IPR016181">
    <property type="entry name" value="Acyl_CoA_acyltransferase"/>
</dbReference>
<sequence length="150" mass="16419">MTVNALLEDLPGEPAQFGLFDDVQHLAHGRTRLLLEGYRFDPERKLPLYLFNLQASDGSYVGQYHFTPAPPDLVGDTGNAGGHVDPPYRNRGHSKAAVQALAALARRHGMKNFIITCGVENEAARHALAQVGKALARPHATLHFFEIPAE</sequence>
<dbReference type="EMBL" id="JBHSMZ010000001">
    <property type="protein sequence ID" value="MFC5547431.1"/>
    <property type="molecule type" value="Genomic_DNA"/>
</dbReference>
<keyword evidence="2" id="KW-0808">Transferase</keyword>
<organism evidence="2 3">
    <name type="scientific">Massilia aerilata</name>
    <dbReference type="NCBI Taxonomy" id="453817"/>
    <lineage>
        <taxon>Bacteria</taxon>
        <taxon>Pseudomonadati</taxon>
        <taxon>Pseudomonadota</taxon>
        <taxon>Betaproteobacteria</taxon>
        <taxon>Burkholderiales</taxon>
        <taxon>Oxalobacteraceae</taxon>
        <taxon>Telluria group</taxon>
        <taxon>Massilia</taxon>
    </lineage>
</organism>
<dbReference type="Proteomes" id="UP001596086">
    <property type="component" value="Unassembled WGS sequence"/>
</dbReference>
<dbReference type="RefSeq" id="WP_379766689.1">
    <property type="nucleotide sequence ID" value="NZ_JBHSMZ010000001.1"/>
</dbReference>
<proteinExistence type="predicted"/>
<gene>
    <name evidence="2" type="ORF">ACFPO9_02740</name>
</gene>
<evidence type="ECO:0000259" key="1">
    <source>
        <dbReference type="PROSITE" id="PS51186"/>
    </source>
</evidence>
<evidence type="ECO:0000313" key="2">
    <source>
        <dbReference type="EMBL" id="MFC5547431.1"/>
    </source>
</evidence>
<protein>
    <submittedName>
        <fullName evidence="2">GNAT family N-acetyltransferase</fullName>
        <ecNumber evidence="2">2.3.1.-</ecNumber>
    </submittedName>
</protein>
<feature type="domain" description="N-acetyltransferase" evidence="1">
    <location>
        <begin position="10"/>
        <end position="150"/>
    </location>
</feature>